<evidence type="ECO:0000313" key="2">
    <source>
        <dbReference type="EMBL" id="KAA6407487.1"/>
    </source>
</evidence>
<feature type="chain" id="PRO_5024452927" evidence="1">
    <location>
        <begin position="22"/>
        <end position="143"/>
    </location>
</feature>
<dbReference type="OrthoDB" id="5294920at2759"/>
<name>A0A5M8PDS8_9LECA</name>
<accession>A0A5M8PDS8</accession>
<gene>
    <name evidence="2" type="ORF">FRX48_08730</name>
</gene>
<evidence type="ECO:0000313" key="3">
    <source>
        <dbReference type="Proteomes" id="UP000324767"/>
    </source>
</evidence>
<feature type="signal peptide" evidence="1">
    <location>
        <begin position="1"/>
        <end position="21"/>
    </location>
</feature>
<reference evidence="2 3" key="1">
    <citation type="submission" date="2019-09" db="EMBL/GenBank/DDBJ databases">
        <title>The hologenome of the rock-dwelling lichen Lasallia pustulata.</title>
        <authorList>
            <person name="Greshake Tzovaras B."/>
            <person name="Segers F."/>
            <person name="Bicker A."/>
            <person name="Dal Grande F."/>
            <person name="Otte J."/>
            <person name="Hankeln T."/>
            <person name="Schmitt I."/>
            <person name="Ebersberger I."/>
        </authorList>
    </citation>
    <scope>NUCLEOTIDE SEQUENCE [LARGE SCALE GENOMIC DNA]</scope>
    <source>
        <strain evidence="2">A1-1</strain>
    </source>
</reference>
<comment type="caution">
    <text evidence="2">The sequence shown here is derived from an EMBL/GenBank/DDBJ whole genome shotgun (WGS) entry which is preliminary data.</text>
</comment>
<dbReference type="Proteomes" id="UP000324767">
    <property type="component" value="Unassembled WGS sequence"/>
</dbReference>
<proteinExistence type="predicted"/>
<evidence type="ECO:0000256" key="1">
    <source>
        <dbReference type="SAM" id="SignalP"/>
    </source>
</evidence>
<sequence>MRVFGLLMAVAVAQSAALSFAIPIPFFFEPRTQTCASAPTIVVGTTLDRRLVLAPRCRPKTVLWCAPGTSTASDYVSEYLHDTRDQIVSGGRFERDATDTLSLHMWNTNNHQLTWGVMKPAFDALKGYMNESGYGEIQFSIFE</sequence>
<keyword evidence="1" id="KW-0732">Signal</keyword>
<dbReference type="EMBL" id="VXIT01000017">
    <property type="protein sequence ID" value="KAA6407487.1"/>
    <property type="molecule type" value="Genomic_DNA"/>
</dbReference>
<dbReference type="AlphaFoldDB" id="A0A5M8PDS8"/>
<organism evidence="2 3">
    <name type="scientific">Lasallia pustulata</name>
    <dbReference type="NCBI Taxonomy" id="136370"/>
    <lineage>
        <taxon>Eukaryota</taxon>
        <taxon>Fungi</taxon>
        <taxon>Dikarya</taxon>
        <taxon>Ascomycota</taxon>
        <taxon>Pezizomycotina</taxon>
        <taxon>Lecanoromycetes</taxon>
        <taxon>OSLEUM clade</taxon>
        <taxon>Umbilicariomycetidae</taxon>
        <taxon>Umbilicariales</taxon>
        <taxon>Umbilicariaceae</taxon>
        <taxon>Lasallia</taxon>
    </lineage>
</organism>
<protein>
    <submittedName>
        <fullName evidence="2">Uncharacterized protein</fullName>
    </submittedName>
</protein>